<dbReference type="AlphaFoldDB" id="A0A8J6J9N9"/>
<reference evidence="2" key="1">
    <citation type="submission" date="2020-08" db="EMBL/GenBank/DDBJ databases">
        <title>Genome public.</title>
        <authorList>
            <person name="Liu C."/>
            <person name="Sun Q."/>
        </authorList>
    </citation>
    <scope>NUCLEOTIDE SEQUENCE</scope>
    <source>
        <strain evidence="2">NSJ-52</strain>
    </source>
</reference>
<comment type="caution">
    <text evidence="2">The sequence shown here is derived from an EMBL/GenBank/DDBJ whole genome shotgun (WGS) entry which is preliminary data.</text>
</comment>
<dbReference type="InterPro" id="IPR011650">
    <property type="entry name" value="Peptidase_M20_dimer"/>
</dbReference>
<dbReference type="InterPro" id="IPR002933">
    <property type="entry name" value="Peptidase_M20"/>
</dbReference>
<dbReference type="GO" id="GO:0016805">
    <property type="term" value="F:dipeptidase activity"/>
    <property type="evidence" value="ECO:0007669"/>
    <property type="project" value="TreeGrafter"/>
</dbReference>
<dbReference type="GO" id="GO:0071713">
    <property type="term" value="F:para-aminobenzoyl-glutamate hydrolase activity"/>
    <property type="evidence" value="ECO:0007669"/>
    <property type="project" value="TreeGrafter"/>
</dbReference>
<dbReference type="SUPFAM" id="SSF55031">
    <property type="entry name" value="Bacterial exopeptidase dimerisation domain"/>
    <property type="match status" value="1"/>
</dbReference>
<dbReference type="PANTHER" id="PTHR30575:SF0">
    <property type="entry name" value="XAA-ARG DIPEPTIDASE"/>
    <property type="match status" value="1"/>
</dbReference>
<proteinExistence type="predicted"/>
<dbReference type="Proteomes" id="UP000607645">
    <property type="component" value="Unassembled WGS sequence"/>
</dbReference>
<sequence>MNEYLSGWFERHEAQVRALEHRIWARPETALNEHYACAETAAFLREQGFAPECFSLMGDGGEPNAIVARYGSGRPVIAILGEYDALPGLGQDCVSHKAPLEGPGHGCGHCQIISCAVAAASALKSAMEAEGLGGTLVFMATPAEESLQGKVRMAAEGYFDELDLCFAWHPCDMAPSFDDMVSAASTDVTFEFFGKSAHAAMQPWAGRSALDAAELMSVGVQYLREHITEDCKVHHSYLSAGTAPNVVPEYAAVRYLVRSNDAGSDEILERVTAVAEGAALMTGTTMKRRVKSHCYGSLPNHVLNEFCYRAVGEVEPIAYTEEEYRFAREVYENTTGKAAPGDNEALLPTAAHPPKPIYIAGSSDVGDVSHIVPTLQVRGPGRVKGTPGHHWSVVAASGTSIGEKAAVYAAKLMSQAMYDALIEPGLAERCREEFHRCKAEKGIGPYRKFQEEN</sequence>
<evidence type="ECO:0000313" key="2">
    <source>
        <dbReference type="EMBL" id="MBC5735416.1"/>
    </source>
</evidence>
<evidence type="ECO:0000313" key="3">
    <source>
        <dbReference type="Proteomes" id="UP000607645"/>
    </source>
</evidence>
<keyword evidence="3" id="KW-1185">Reference proteome</keyword>
<dbReference type="InterPro" id="IPR017145">
    <property type="entry name" value="Aminobenzoyl-glu_utiliz_pB"/>
</dbReference>
<dbReference type="GO" id="GO:0005737">
    <property type="term" value="C:cytoplasm"/>
    <property type="evidence" value="ECO:0007669"/>
    <property type="project" value="TreeGrafter"/>
</dbReference>
<dbReference type="NCBIfam" id="TIGR01891">
    <property type="entry name" value="amidohydrolases"/>
    <property type="match status" value="1"/>
</dbReference>
<accession>A0A8J6J9N9</accession>
<dbReference type="InterPro" id="IPR017439">
    <property type="entry name" value="Amidohydrolase"/>
</dbReference>
<dbReference type="Gene3D" id="3.40.630.10">
    <property type="entry name" value="Zn peptidases"/>
    <property type="match status" value="1"/>
</dbReference>
<name>A0A8J6J9N9_9FIRM</name>
<dbReference type="SUPFAM" id="SSF53187">
    <property type="entry name" value="Zn-dependent exopeptidases"/>
    <property type="match status" value="1"/>
</dbReference>
<feature type="domain" description="Peptidase M20 dimerisation" evidence="1">
    <location>
        <begin position="187"/>
        <end position="276"/>
    </location>
</feature>
<dbReference type="RefSeq" id="WP_155145483.1">
    <property type="nucleotide sequence ID" value="NZ_JACOPQ010000001.1"/>
</dbReference>
<gene>
    <name evidence="2" type="ORF">H8S62_00140</name>
</gene>
<dbReference type="PIRSF" id="PIRSF037227">
    <property type="entry name" value="Aminobenzoyl-glu_utiliz_pB"/>
    <property type="match status" value="1"/>
</dbReference>
<dbReference type="PANTHER" id="PTHR30575">
    <property type="entry name" value="PEPTIDASE M20"/>
    <property type="match status" value="1"/>
</dbReference>
<dbReference type="Gene3D" id="3.30.70.360">
    <property type="match status" value="1"/>
</dbReference>
<dbReference type="FunFam" id="3.30.70.360:FF:000004">
    <property type="entry name" value="Peptidase M20 domain-containing protein 2"/>
    <property type="match status" value="1"/>
</dbReference>
<dbReference type="Pfam" id="PF07687">
    <property type="entry name" value="M20_dimer"/>
    <property type="match status" value="1"/>
</dbReference>
<dbReference type="GO" id="GO:0046657">
    <property type="term" value="P:folic acid catabolic process"/>
    <property type="evidence" value="ECO:0007669"/>
    <property type="project" value="TreeGrafter"/>
</dbReference>
<dbReference type="EMBL" id="JACOPQ010000001">
    <property type="protein sequence ID" value="MBC5735416.1"/>
    <property type="molecule type" value="Genomic_DNA"/>
</dbReference>
<dbReference type="Pfam" id="PF01546">
    <property type="entry name" value="Peptidase_M20"/>
    <property type="match status" value="1"/>
</dbReference>
<dbReference type="InterPro" id="IPR036264">
    <property type="entry name" value="Bact_exopeptidase_dim_dom"/>
</dbReference>
<evidence type="ECO:0000259" key="1">
    <source>
        <dbReference type="Pfam" id="PF07687"/>
    </source>
</evidence>
<protein>
    <submittedName>
        <fullName evidence="2">Amidohydrolase</fullName>
    </submittedName>
</protein>
<dbReference type="InterPro" id="IPR052030">
    <property type="entry name" value="Peptidase_M20/M20A_hydrolases"/>
</dbReference>
<organism evidence="2 3">
    <name type="scientific">Lawsonibacter faecis</name>
    <dbReference type="NCBI Taxonomy" id="2763052"/>
    <lineage>
        <taxon>Bacteria</taxon>
        <taxon>Bacillati</taxon>
        <taxon>Bacillota</taxon>
        <taxon>Clostridia</taxon>
        <taxon>Eubacteriales</taxon>
        <taxon>Oscillospiraceae</taxon>
        <taxon>Lawsonibacter</taxon>
    </lineage>
</organism>